<dbReference type="Proteomes" id="UP000594681">
    <property type="component" value="Chromosome"/>
</dbReference>
<dbReference type="EMBL" id="CP064954">
    <property type="protein sequence ID" value="QPK79265.1"/>
    <property type="molecule type" value="Genomic_DNA"/>
</dbReference>
<proteinExistence type="predicted"/>
<name>A0A7T0KED6_9CORY</name>
<evidence type="ECO:0000313" key="2">
    <source>
        <dbReference type="Proteomes" id="UP000594681"/>
    </source>
</evidence>
<gene>
    <name evidence="1" type="ORF">G7Y31_00580</name>
</gene>
<accession>A0A7T0KED6</accession>
<protein>
    <submittedName>
        <fullName evidence="1">Uncharacterized protein</fullName>
    </submittedName>
</protein>
<sequence>MSTKDLPTADQPDNYTGLYNRVHIAQGCVERDTLTLHLCTGEDPTAGTYCTTLNPTTRVQFTGRVFRMPDGKPPTIGKLEHIPNTLRWNRQPLILCPYCLTMARVESEMISQRAYKVASTIAAMDKL</sequence>
<reference evidence="1 2" key="1">
    <citation type="submission" date="2020-11" db="EMBL/GenBank/DDBJ databases">
        <title>Corynebacterium sp. ZJ-599.</title>
        <authorList>
            <person name="Zhou J."/>
        </authorList>
    </citation>
    <scope>NUCLEOTIDE SEQUENCE [LARGE SCALE GENOMIC DNA]</scope>
    <source>
        <strain evidence="1 2">ZJ-599</strain>
    </source>
</reference>
<dbReference type="KEGG" id="cliz:G7Y31_00580"/>
<keyword evidence="2" id="KW-1185">Reference proteome</keyword>
<evidence type="ECO:0000313" key="1">
    <source>
        <dbReference type="EMBL" id="QPK79265.1"/>
    </source>
</evidence>
<dbReference type="RefSeq" id="WP_165011155.1">
    <property type="nucleotide sequence ID" value="NZ_CP064954.1"/>
</dbReference>
<dbReference type="AlphaFoldDB" id="A0A7T0KED6"/>
<organism evidence="1 2">
    <name type="scientific">Corynebacterium lizhenjunii</name>
    <dbReference type="NCBI Taxonomy" id="2709394"/>
    <lineage>
        <taxon>Bacteria</taxon>
        <taxon>Bacillati</taxon>
        <taxon>Actinomycetota</taxon>
        <taxon>Actinomycetes</taxon>
        <taxon>Mycobacteriales</taxon>
        <taxon>Corynebacteriaceae</taxon>
        <taxon>Corynebacterium</taxon>
    </lineage>
</organism>